<dbReference type="AlphaFoldDB" id="A0AAV5ARA9"/>
<name>A0AAV5ARA9_9AGAM</name>
<proteinExistence type="predicted"/>
<evidence type="ECO:0000313" key="3">
    <source>
        <dbReference type="Proteomes" id="UP001050691"/>
    </source>
</evidence>
<organism evidence="2 3">
    <name type="scientific">Clathrus columnatus</name>
    <dbReference type="NCBI Taxonomy" id="1419009"/>
    <lineage>
        <taxon>Eukaryota</taxon>
        <taxon>Fungi</taxon>
        <taxon>Dikarya</taxon>
        <taxon>Basidiomycota</taxon>
        <taxon>Agaricomycotina</taxon>
        <taxon>Agaricomycetes</taxon>
        <taxon>Phallomycetidae</taxon>
        <taxon>Phallales</taxon>
        <taxon>Clathraceae</taxon>
        <taxon>Clathrus</taxon>
    </lineage>
</organism>
<evidence type="ECO:0000313" key="2">
    <source>
        <dbReference type="EMBL" id="GJJ15223.1"/>
    </source>
</evidence>
<keyword evidence="3" id="KW-1185">Reference proteome</keyword>
<evidence type="ECO:0000256" key="1">
    <source>
        <dbReference type="SAM" id="SignalP"/>
    </source>
</evidence>
<comment type="caution">
    <text evidence="2">The sequence shown here is derived from an EMBL/GenBank/DDBJ whole genome shotgun (WGS) entry which is preliminary data.</text>
</comment>
<feature type="chain" id="PRO_5043797757" evidence="1">
    <location>
        <begin position="16"/>
        <end position="101"/>
    </location>
</feature>
<feature type="signal peptide" evidence="1">
    <location>
        <begin position="1"/>
        <end position="15"/>
    </location>
</feature>
<gene>
    <name evidence="2" type="ORF">Clacol_009499</name>
</gene>
<reference evidence="2" key="1">
    <citation type="submission" date="2021-10" db="EMBL/GenBank/DDBJ databases">
        <title>De novo Genome Assembly of Clathrus columnatus (Basidiomycota, Fungi) Using Illumina and Nanopore Sequence Data.</title>
        <authorList>
            <person name="Ogiso-Tanaka E."/>
            <person name="Itagaki H."/>
            <person name="Hosoya T."/>
            <person name="Hosaka K."/>
        </authorList>
    </citation>
    <scope>NUCLEOTIDE SEQUENCE</scope>
    <source>
        <strain evidence="2">MO-923</strain>
    </source>
</reference>
<keyword evidence="1" id="KW-0732">Signal</keyword>
<protein>
    <submittedName>
        <fullName evidence="2">Uncharacterized protein</fullName>
    </submittedName>
</protein>
<dbReference type="EMBL" id="BPWL01000010">
    <property type="protein sequence ID" value="GJJ15223.1"/>
    <property type="molecule type" value="Genomic_DNA"/>
</dbReference>
<dbReference type="Proteomes" id="UP001050691">
    <property type="component" value="Unassembled WGS sequence"/>
</dbReference>
<sequence length="101" mass="11796">MPSRFLWFIFGGVAATYWLSKKERLCDFKINHERRQIHDNNWDERRAQLSAFRDQAADSAAEYSEAALDSIATTVEMLKRRLAERRAMQQNDTTGKDQAKD</sequence>
<accession>A0AAV5ARA9</accession>